<evidence type="ECO:0000313" key="2">
    <source>
        <dbReference type="EMBL" id="KIJ97665.1"/>
    </source>
</evidence>
<feature type="compositionally biased region" description="Low complexity" evidence="1">
    <location>
        <begin position="184"/>
        <end position="207"/>
    </location>
</feature>
<name>A0A0C9WXZ6_9AGAR</name>
<dbReference type="STRING" id="1095629.A0A0C9WXZ6"/>
<proteinExistence type="predicted"/>
<keyword evidence="3" id="KW-1185">Reference proteome</keyword>
<feature type="region of interest" description="Disordered" evidence="1">
    <location>
        <begin position="170"/>
        <end position="268"/>
    </location>
</feature>
<evidence type="ECO:0000256" key="1">
    <source>
        <dbReference type="SAM" id="MobiDB-lite"/>
    </source>
</evidence>
<dbReference type="Proteomes" id="UP000054477">
    <property type="component" value="Unassembled WGS sequence"/>
</dbReference>
<dbReference type="EMBL" id="KN838687">
    <property type="protein sequence ID" value="KIJ97665.1"/>
    <property type="molecule type" value="Genomic_DNA"/>
</dbReference>
<feature type="region of interest" description="Disordered" evidence="1">
    <location>
        <begin position="293"/>
        <end position="318"/>
    </location>
</feature>
<feature type="compositionally biased region" description="Gly residues" evidence="1">
    <location>
        <begin position="472"/>
        <end position="487"/>
    </location>
</feature>
<dbReference type="OrthoDB" id="2802795at2759"/>
<dbReference type="HOGENOM" id="CLU_622501_0_0_1"/>
<feature type="compositionally biased region" description="Low complexity" evidence="1">
    <location>
        <begin position="101"/>
        <end position="121"/>
    </location>
</feature>
<organism evidence="2 3">
    <name type="scientific">Laccaria amethystina LaAM-08-1</name>
    <dbReference type="NCBI Taxonomy" id="1095629"/>
    <lineage>
        <taxon>Eukaryota</taxon>
        <taxon>Fungi</taxon>
        <taxon>Dikarya</taxon>
        <taxon>Basidiomycota</taxon>
        <taxon>Agaricomycotina</taxon>
        <taxon>Agaricomycetes</taxon>
        <taxon>Agaricomycetidae</taxon>
        <taxon>Agaricales</taxon>
        <taxon>Agaricineae</taxon>
        <taxon>Hydnangiaceae</taxon>
        <taxon>Laccaria</taxon>
    </lineage>
</organism>
<gene>
    <name evidence="2" type="ORF">K443DRAFT_133768</name>
</gene>
<reference evidence="3" key="2">
    <citation type="submission" date="2015-01" db="EMBL/GenBank/DDBJ databases">
        <title>Evolutionary Origins and Diversification of the Mycorrhizal Mutualists.</title>
        <authorList>
            <consortium name="DOE Joint Genome Institute"/>
            <consortium name="Mycorrhizal Genomics Consortium"/>
            <person name="Kohler A."/>
            <person name="Kuo A."/>
            <person name="Nagy L.G."/>
            <person name="Floudas D."/>
            <person name="Copeland A."/>
            <person name="Barry K.W."/>
            <person name="Cichocki N."/>
            <person name="Veneault-Fourrey C."/>
            <person name="LaButti K."/>
            <person name="Lindquist E.A."/>
            <person name="Lipzen A."/>
            <person name="Lundell T."/>
            <person name="Morin E."/>
            <person name="Murat C."/>
            <person name="Riley R."/>
            <person name="Ohm R."/>
            <person name="Sun H."/>
            <person name="Tunlid A."/>
            <person name="Henrissat B."/>
            <person name="Grigoriev I.V."/>
            <person name="Hibbett D.S."/>
            <person name="Martin F."/>
        </authorList>
    </citation>
    <scope>NUCLEOTIDE SEQUENCE [LARGE SCALE GENOMIC DNA]</scope>
    <source>
        <strain evidence="3">LaAM-08-1</strain>
    </source>
</reference>
<evidence type="ECO:0000313" key="3">
    <source>
        <dbReference type="Proteomes" id="UP000054477"/>
    </source>
</evidence>
<protein>
    <submittedName>
        <fullName evidence="2">Uncharacterized protein</fullName>
    </submittedName>
</protein>
<feature type="compositionally biased region" description="Low complexity" evidence="1">
    <location>
        <begin position="403"/>
        <end position="416"/>
    </location>
</feature>
<dbReference type="AlphaFoldDB" id="A0A0C9WXZ6"/>
<feature type="compositionally biased region" description="Low complexity" evidence="1">
    <location>
        <begin position="362"/>
        <end position="378"/>
    </location>
</feature>
<feature type="compositionally biased region" description="Pro residues" evidence="1">
    <location>
        <begin position="385"/>
        <end position="402"/>
    </location>
</feature>
<feature type="compositionally biased region" description="Pro residues" evidence="1">
    <location>
        <begin position="226"/>
        <end position="237"/>
    </location>
</feature>
<feature type="compositionally biased region" description="Low complexity" evidence="1">
    <location>
        <begin position="459"/>
        <end position="471"/>
    </location>
</feature>
<sequence length="507" mass="52868">MKGCLKWQHSPSPSPGIEYTHSQKSVAFGAEICEQVYTADEWDRTPTEPARKLSYQDLLELKEIQRSLPHANQPADLLSGRAGSHYLSAVPINLLPLLAENNSSDSSSQNSSSTPSPVSSPCPGTLNWSHFPPPPTTRQAPAAQWHPPHLAHLLPAKPTPQRQKPRFAFLPLLDTPPSSPFPSNPSSRSPSPSLSLDLHSDTDQSLDPPTPSLDGSPASRASSCSPEPPSLRLPPPRTRTGGGDSYFPTFPSSASDERQQHQVPGLPGIHPAVAMTMATMRLHAVPSPNLVPPSPLSLGPPSSAPGLGGEMNMNIVPPKPRKKRNFIVVNDIEIELDDDDDEEEEEKKEEEEEPKLSMTPLPSSSSSSSSAAVVVAPVPEKPTTNHPPPSPSSGLPPSPTKPPLTTTTVSGSSPVSLPRPPPTANPKIKAASASPPASPNLTGTGALHAPMCFKRRDPSSASSSLSLCKSGSGSGGSPKSGGGGGSGSCKSGAGFSPSSSPLLVPSA</sequence>
<feature type="compositionally biased region" description="Acidic residues" evidence="1">
    <location>
        <begin position="333"/>
        <end position="353"/>
    </location>
</feature>
<reference evidence="2 3" key="1">
    <citation type="submission" date="2014-04" db="EMBL/GenBank/DDBJ databases">
        <authorList>
            <consortium name="DOE Joint Genome Institute"/>
            <person name="Kuo A."/>
            <person name="Kohler A."/>
            <person name="Nagy L.G."/>
            <person name="Floudas D."/>
            <person name="Copeland A."/>
            <person name="Barry K.W."/>
            <person name="Cichocki N."/>
            <person name="Veneault-Fourrey C."/>
            <person name="LaButti K."/>
            <person name="Lindquist E.A."/>
            <person name="Lipzen A."/>
            <person name="Lundell T."/>
            <person name="Morin E."/>
            <person name="Murat C."/>
            <person name="Sun H."/>
            <person name="Tunlid A."/>
            <person name="Henrissat B."/>
            <person name="Grigoriev I.V."/>
            <person name="Hibbett D.S."/>
            <person name="Martin F."/>
            <person name="Nordberg H.P."/>
            <person name="Cantor M.N."/>
            <person name="Hua S.X."/>
        </authorList>
    </citation>
    <scope>NUCLEOTIDE SEQUENCE [LARGE SCALE GENOMIC DNA]</scope>
    <source>
        <strain evidence="2 3">LaAM-08-1</strain>
    </source>
</reference>
<feature type="region of interest" description="Disordered" evidence="1">
    <location>
        <begin position="101"/>
        <end position="144"/>
    </location>
</feature>
<accession>A0A0C9WXZ6</accession>
<feature type="compositionally biased region" description="Low complexity" evidence="1">
    <location>
        <begin position="296"/>
        <end position="305"/>
    </location>
</feature>
<feature type="compositionally biased region" description="Low complexity" evidence="1">
    <location>
        <begin position="488"/>
        <end position="507"/>
    </location>
</feature>
<feature type="region of interest" description="Disordered" evidence="1">
    <location>
        <begin position="333"/>
        <end position="507"/>
    </location>
</feature>